<dbReference type="AlphaFoldDB" id="A0A9W8X902"/>
<feature type="coiled-coil region" evidence="1">
    <location>
        <begin position="279"/>
        <end position="306"/>
    </location>
</feature>
<name>A0A9W8X902_9PLEO</name>
<organism evidence="2 3">
    <name type="scientific">Didymosphaeria variabile</name>
    <dbReference type="NCBI Taxonomy" id="1932322"/>
    <lineage>
        <taxon>Eukaryota</taxon>
        <taxon>Fungi</taxon>
        <taxon>Dikarya</taxon>
        <taxon>Ascomycota</taxon>
        <taxon>Pezizomycotina</taxon>
        <taxon>Dothideomycetes</taxon>
        <taxon>Pleosporomycetidae</taxon>
        <taxon>Pleosporales</taxon>
        <taxon>Massarineae</taxon>
        <taxon>Didymosphaeriaceae</taxon>
        <taxon>Didymosphaeria</taxon>
    </lineage>
</organism>
<protein>
    <recommendedName>
        <fullName evidence="4">Fe2OG dioxygenase domain-containing protein</fullName>
    </recommendedName>
</protein>
<evidence type="ECO:0008006" key="4">
    <source>
        <dbReference type="Google" id="ProtNLM"/>
    </source>
</evidence>
<evidence type="ECO:0000256" key="1">
    <source>
        <dbReference type="SAM" id="Coils"/>
    </source>
</evidence>
<reference evidence="2" key="1">
    <citation type="submission" date="2022-10" db="EMBL/GenBank/DDBJ databases">
        <title>Tapping the CABI collections for fungal endophytes: first genome assemblies for Collariella, Neodidymelliopsis, Ascochyta clinopodiicola, Didymella pomorum, Didymosphaeria variabile, Neocosmospora piperis and Neocucurbitaria cava.</title>
        <authorList>
            <person name="Hill R."/>
        </authorList>
    </citation>
    <scope>NUCLEOTIDE SEQUENCE</scope>
    <source>
        <strain evidence="2">IMI 356815</strain>
    </source>
</reference>
<comment type="caution">
    <text evidence="2">The sequence shown here is derived from an EMBL/GenBank/DDBJ whole genome shotgun (WGS) entry which is preliminary data.</text>
</comment>
<keyword evidence="3" id="KW-1185">Reference proteome</keyword>
<dbReference type="Proteomes" id="UP001140513">
    <property type="component" value="Unassembled WGS sequence"/>
</dbReference>
<dbReference type="PANTHER" id="PTHR41677:SF1">
    <property type="entry name" value="FE2OG DIOXYGENASE DOMAIN-CONTAINING PROTEIN"/>
    <property type="match status" value="1"/>
</dbReference>
<keyword evidence="1" id="KW-0175">Coiled coil</keyword>
<proteinExistence type="predicted"/>
<dbReference type="EMBL" id="JAPEUX010000010">
    <property type="protein sequence ID" value="KAJ4344599.1"/>
    <property type="molecule type" value="Genomic_DNA"/>
</dbReference>
<evidence type="ECO:0000313" key="3">
    <source>
        <dbReference type="Proteomes" id="UP001140513"/>
    </source>
</evidence>
<dbReference type="PANTHER" id="PTHR41677">
    <property type="entry name" value="YALI0B19030P"/>
    <property type="match status" value="1"/>
</dbReference>
<sequence>MATVAVQTTVAPAIARLRAMPKFNPDQHLVGALPAKKMTMQELGFEEDVGVSPVAVSDPFQLFTAEAVKFMRGEVFRVPEKYKFSSNIAKSQLRGYAKDCAPFTWDAWNHPATIALMSKIAEVELVPAMPYEIAHINLSAKSKEDAQQELAQYQEQNRRYQEDEGIGGCREVVETPIVGWHTDSYPFVCVLMMSDVGDMVGGETAIRTADGKILKMRGPSQGCAVLMQGRYITHQAMRALGAQERITSVTSFRPKSALFKDDTELRTVRGVSDLNELYYDFAEYRLKLLQEQIQHERERVAAARRTGEGFATTAHKQFLKRVIAFSNQSSHELVEQSEVQQGYIERVDWPDAAIDL</sequence>
<evidence type="ECO:0000313" key="2">
    <source>
        <dbReference type="EMBL" id="KAJ4344599.1"/>
    </source>
</evidence>
<gene>
    <name evidence="2" type="ORF">N0V89_012343</name>
</gene>
<dbReference type="RefSeq" id="XP_056065051.1">
    <property type="nucleotide sequence ID" value="XM_056221064.1"/>
</dbReference>
<dbReference type="GeneID" id="80915873"/>
<accession>A0A9W8X902</accession>
<feature type="coiled-coil region" evidence="1">
    <location>
        <begin position="136"/>
        <end position="163"/>
    </location>
</feature>
<dbReference type="OrthoDB" id="10256055at2759"/>